<evidence type="ECO:0000313" key="2">
    <source>
        <dbReference type="Proteomes" id="UP001596472"/>
    </source>
</evidence>
<organism evidence="1 2">
    <name type="scientific">Haloferula chungangensis</name>
    <dbReference type="NCBI Taxonomy" id="1048331"/>
    <lineage>
        <taxon>Bacteria</taxon>
        <taxon>Pseudomonadati</taxon>
        <taxon>Verrucomicrobiota</taxon>
        <taxon>Verrucomicrobiia</taxon>
        <taxon>Verrucomicrobiales</taxon>
        <taxon>Verrucomicrobiaceae</taxon>
        <taxon>Haloferula</taxon>
    </lineage>
</organism>
<name>A0ABW2LDY8_9BACT</name>
<gene>
    <name evidence="1" type="ORF">ACFQY0_21280</name>
</gene>
<feature type="non-terminal residue" evidence="1">
    <location>
        <position position="238"/>
    </location>
</feature>
<sequence length="238" mass="25258">RLPTTSTLTPTVTLFKTGTVEVSSQAGTSFSHDLGSGDESTYYLRVTGDTASRGLLAEYFLDIGLIDTVPPAIVSDTLPTEAAEANFFGSSFSLDFSEDMLSATVRDAANYELVSAGEDGLFDTADDESYTVVPGNYSSGLRNSYGLPDGPMQPGDYRFTVSSALRDKLDNAMAAPYVRTWTIVNVPGYALEDRDNETFATADRLSLAVQDGVTSGSFIGVDPAVAVSSNPFDVETAD</sequence>
<feature type="non-terminal residue" evidence="1">
    <location>
        <position position="1"/>
    </location>
</feature>
<protein>
    <submittedName>
        <fullName evidence="1">Ig-like domain-containing protein</fullName>
    </submittedName>
</protein>
<accession>A0ABW2LDY8</accession>
<keyword evidence="2" id="KW-1185">Reference proteome</keyword>
<dbReference type="Proteomes" id="UP001596472">
    <property type="component" value="Unassembled WGS sequence"/>
</dbReference>
<reference evidence="2" key="1">
    <citation type="journal article" date="2019" name="Int. J. Syst. Evol. Microbiol.">
        <title>The Global Catalogue of Microorganisms (GCM) 10K type strain sequencing project: providing services to taxonomists for standard genome sequencing and annotation.</title>
        <authorList>
            <consortium name="The Broad Institute Genomics Platform"/>
            <consortium name="The Broad Institute Genome Sequencing Center for Infectious Disease"/>
            <person name="Wu L."/>
            <person name="Ma J."/>
        </authorList>
    </citation>
    <scope>NUCLEOTIDE SEQUENCE [LARGE SCALE GENOMIC DNA]</scope>
    <source>
        <strain evidence="2">CGMCC 4.1467</strain>
    </source>
</reference>
<evidence type="ECO:0000313" key="1">
    <source>
        <dbReference type="EMBL" id="MFC7339731.1"/>
    </source>
</evidence>
<dbReference type="RefSeq" id="WP_379717081.1">
    <property type="nucleotide sequence ID" value="NZ_JBHTBS010000073.1"/>
</dbReference>
<dbReference type="EMBL" id="JBHTBS010000073">
    <property type="protein sequence ID" value="MFC7339731.1"/>
    <property type="molecule type" value="Genomic_DNA"/>
</dbReference>
<comment type="caution">
    <text evidence="1">The sequence shown here is derived from an EMBL/GenBank/DDBJ whole genome shotgun (WGS) entry which is preliminary data.</text>
</comment>
<proteinExistence type="predicted"/>